<evidence type="ECO:0000256" key="16">
    <source>
        <dbReference type="ARBA" id="ARBA00040841"/>
    </source>
</evidence>
<evidence type="ECO:0000259" key="19">
    <source>
        <dbReference type="PROSITE" id="PS50885"/>
    </source>
</evidence>
<dbReference type="SUPFAM" id="SSF55874">
    <property type="entry name" value="ATPase domain of HSP90 chaperone/DNA topoisomerase II/histidine kinase"/>
    <property type="match status" value="1"/>
</dbReference>
<dbReference type="PROSITE" id="PS50109">
    <property type="entry name" value="HIS_KIN"/>
    <property type="match status" value="1"/>
</dbReference>
<dbReference type="Pfam" id="PF00512">
    <property type="entry name" value="HisKA"/>
    <property type="match status" value="1"/>
</dbReference>
<dbReference type="Proteomes" id="UP001156102">
    <property type="component" value="Unassembled WGS sequence"/>
</dbReference>
<dbReference type="RefSeq" id="WP_254760353.1">
    <property type="nucleotide sequence ID" value="NZ_JANCLT010000011.1"/>
</dbReference>
<organism evidence="20 21">
    <name type="scientific">Ectobacillus ponti</name>
    <dbReference type="NCBI Taxonomy" id="2961894"/>
    <lineage>
        <taxon>Bacteria</taxon>
        <taxon>Bacillati</taxon>
        <taxon>Bacillota</taxon>
        <taxon>Bacilli</taxon>
        <taxon>Bacillales</taxon>
        <taxon>Bacillaceae</taxon>
        <taxon>Ectobacillus</taxon>
    </lineage>
</organism>
<feature type="domain" description="Histidine kinase" evidence="18">
    <location>
        <begin position="245"/>
        <end position="459"/>
    </location>
</feature>
<feature type="transmembrane region" description="Helical" evidence="17">
    <location>
        <begin position="163"/>
        <end position="188"/>
    </location>
</feature>
<evidence type="ECO:0000256" key="15">
    <source>
        <dbReference type="ARBA" id="ARBA00037219"/>
    </source>
</evidence>
<keyword evidence="5" id="KW-0597">Phosphoprotein</keyword>
<dbReference type="PANTHER" id="PTHR45528">
    <property type="entry name" value="SENSOR HISTIDINE KINASE CPXA"/>
    <property type="match status" value="1"/>
</dbReference>
<evidence type="ECO:0000256" key="6">
    <source>
        <dbReference type="ARBA" id="ARBA00022679"/>
    </source>
</evidence>
<evidence type="ECO:0000256" key="4">
    <source>
        <dbReference type="ARBA" id="ARBA00022475"/>
    </source>
</evidence>
<dbReference type="SMART" id="SM00388">
    <property type="entry name" value="HisKA"/>
    <property type="match status" value="1"/>
</dbReference>
<reference evidence="20" key="1">
    <citation type="submission" date="2022-07" db="EMBL/GenBank/DDBJ databases">
        <authorList>
            <person name="Li W.-J."/>
            <person name="Deng Q.-Q."/>
        </authorList>
    </citation>
    <scope>NUCLEOTIDE SEQUENCE</scope>
    <source>
        <strain evidence="20">SYSU M60031</strain>
    </source>
</reference>
<evidence type="ECO:0000256" key="17">
    <source>
        <dbReference type="SAM" id="Phobius"/>
    </source>
</evidence>
<dbReference type="InterPro" id="IPR003660">
    <property type="entry name" value="HAMP_dom"/>
</dbReference>
<feature type="domain" description="HAMP" evidence="19">
    <location>
        <begin position="185"/>
        <end position="237"/>
    </location>
</feature>
<comment type="subcellular location">
    <subcellularLocation>
        <location evidence="2">Cell membrane</location>
        <topology evidence="2">Multi-pass membrane protein</topology>
    </subcellularLocation>
</comment>
<keyword evidence="14 17" id="KW-0472">Membrane</keyword>
<feature type="transmembrane region" description="Helical" evidence="17">
    <location>
        <begin position="6"/>
        <end position="31"/>
    </location>
</feature>
<dbReference type="GO" id="GO:0005886">
    <property type="term" value="C:plasma membrane"/>
    <property type="evidence" value="ECO:0007669"/>
    <property type="project" value="UniProtKB-SubCell"/>
</dbReference>
<evidence type="ECO:0000256" key="8">
    <source>
        <dbReference type="ARBA" id="ARBA00022741"/>
    </source>
</evidence>
<dbReference type="Gene3D" id="3.30.565.10">
    <property type="entry name" value="Histidine kinase-like ATPase, C-terminal domain"/>
    <property type="match status" value="1"/>
</dbReference>
<evidence type="ECO:0000256" key="2">
    <source>
        <dbReference type="ARBA" id="ARBA00004651"/>
    </source>
</evidence>
<keyword evidence="8" id="KW-0547">Nucleotide-binding</keyword>
<dbReference type="CDD" id="cd06225">
    <property type="entry name" value="HAMP"/>
    <property type="match status" value="1"/>
</dbReference>
<keyword evidence="11 17" id="KW-1133">Transmembrane helix</keyword>
<evidence type="ECO:0000256" key="1">
    <source>
        <dbReference type="ARBA" id="ARBA00000085"/>
    </source>
</evidence>
<dbReference type="SUPFAM" id="SSF47384">
    <property type="entry name" value="Homodimeric domain of signal transducing histidine kinase"/>
    <property type="match status" value="1"/>
</dbReference>
<evidence type="ECO:0000256" key="13">
    <source>
        <dbReference type="ARBA" id="ARBA00023026"/>
    </source>
</evidence>
<dbReference type="Pfam" id="PF02518">
    <property type="entry name" value="HATPase_c"/>
    <property type="match status" value="1"/>
</dbReference>
<keyword evidence="4" id="KW-1003">Cell membrane</keyword>
<evidence type="ECO:0000256" key="3">
    <source>
        <dbReference type="ARBA" id="ARBA00012438"/>
    </source>
</evidence>
<dbReference type="Pfam" id="PF00672">
    <property type="entry name" value="HAMP"/>
    <property type="match status" value="1"/>
</dbReference>
<dbReference type="GO" id="GO:0000155">
    <property type="term" value="F:phosphorelay sensor kinase activity"/>
    <property type="evidence" value="ECO:0007669"/>
    <property type="project" value="InterPro"/>
</dbReference>
<evidence type="ECO:0000256" key="12">
    <source>
        <dbReference type="ARBA" id="ARBA00023012"/>
    </source>
</evidence>
<evidence type="ECO:0000256" key="10">
    <source>
        <dbReference type="ARBA" id="ARBA00022840"/>
    </source>
</evidence>
<dbReference type="SMART" id="SM00387">
    <property type="entry name" value="HATPase_c"/>
    <property type="match status" value="1"/>
</dbReference>
<dbReference type="Gene3D" id="1.10.287.130">
    <property type="match status" value="1"/>
</dbReference>
<accession>A0AA42BRI5</accession>
<keyword evidence="21" id="KW-1185">Reference proteome</keyword>
<proteinExistence type="predicted"/>
<dbReference type="PRINTS" id="PR00344">
    <property type="entry name" value="BCTRLSENSOR"/>
</dbReference>
<dbReference type="InterPro" id="IPR003594">
    <property type="entry name" value="HATPase_dom"/>
</dbReference>
<dbReference type="EC" id="2.7.13.3" evidence="3"/>
<keyword evidence="6" id="KW-0808">Transferase</keyword>
<dbReference type="PANTHER" id="PTHR45528:SF11">
    <property type="entry name" value="HISTIDINE KINASE"/>
    <property type="match status" value="1"/>
</dbReference>
<gene>
    <name evidence="20" type="ORF">NK662_18115</name>
</gene>
<comment type="catalytic activity">
    <reaction evidence="1">
        <text>ATP + protein L-histidine = ADP + protein N-phospho-L-histidine.</text>
        <dbReference type="EC" id="2.7.13.3"/>
    </reaction>
</comment>
<evidence type="ECO:0000256" key="5">
    <source>
        <dbReference type="ARBA" id="ARBA00022553"/>
    </source>
</evidence>
<evidence type="ECO:0000313" key="21">
    <source>
        <dbReference type="Proteomes" id="UP001156102"/>
    </source>
</evidence>
<evidence type="ECO:0000259" key="18">
    <source>
        <dbReference type="PROSITE" id="PS50109"/>
    </source>
</evidence>
<dbReference type="InterPro" id="IPR050398">
    <property type="entry name" value="HssS/ArlS-like"/>
</dbReference>
<name>A0AA42BRI5_9BACI</name>
<dbReference type="InterPro" id="IPR036097">
    <property type="entry name" value="HisK_dim/P_sf"/>
</dbReference>
<dbReference type="PROSITE" id="PS50885">
    <property type="entry name" value="HAMP"/>
    <property type="match status" value="1"/>
</dbReference>
<keyword evidence="13" id="KW-0843">Virulence</keyword>
<dbReference type="GO" id="GO:0005524">
    <property type="term" value="F:ATP binding"/>
    <property type="evidence" value="ECO:0007669"/>
    <property type="project" value="UniProtKB-KW"/>
</dbReference>
<sequence length="459" mass="52263">MRTLYIRFVAVTLGIMVLSSIFAFLLGNLFYQTYLKPYNDRKITDMALHVQAYMEALPRQQAEAHFRQVAALGYQLYIEGKGADRHFYGSPFREQHISSRVVEQVKHGQVYHGIRQFSERWFVTGFFEDSLANTIGVPVTIEGTTYALFLRPDIEKQFWEMRIFFSILLAGTVLLSMLLVTISTRYIVKPIRIFTKATKKIASGEYDIELAVNRRDEIGELARHFSHMAEALNRLEQMRQEFISNVSHEIQSPLTSIQGYAQVLRSQPVSHGQQQQYLHIIEEESRRMSLLSKQMLLLASLDQEEHIVDQQPFHLAEQLQGIVRATEWQWREKELAIELDAAPVLLRGNKELLHQAWTNLLINSIKFTEPGGSISICAVAGHREVQLEFSDTGIGIAEEDLKRIFEPYYKADASRNRAKGGSGLGLAITQKIIALHGGSITVQSKPGEGTRFTVILPQL</sequence>
<keyword evidence="9 20" id="KW-0418">Kinase</keyword>
<keyword evidence="12" id="KW-0902">Two-component regulatory system</keyword>
<dbReference type="InterPro" id="IPR036890">
    <property type="entry name" value="HATPase_C_sf"/>
</dbReference>
<dbReference type="InterPro" id="IPR004358">
    <property type="entry name" value="Sig_transdc_His_kin-like_C"/>
</dbReference>
<comment type="function">
    <text evidence="15">Member of the two-component regulatory system HssS/HssR involved in intracellular heme homeostasis and tempering of staphylococcal virulence. HssS functions as a heme sensor histidine kinase which is autophosphorylated at a histidine residue and transfers its phosphate group to an aspartate residue of HssR. HssR/HssS activates the expression of hrtAB, an efflux pump, in response to extracellular heme, hemin, hemoglobin or blood.</text>
</comment>
<keyword evidence="10" id="KW-0067">ATP-binding</keyword>
<evidence type="ECO:0000256" key="14">
    <source>
        <dbReference type="ARBA" id="ARBA00023136"/>
    </source>
</evidence>
<evidence type="ECO:0000256" key="11">
    <source>
        <dbReference type="ARBA" id="ARBA00022989"/>
    </source>
</evidence>
<protein>
    <recommendedName>
        <fullName evidence="16">Heme sensor protein HssS</fullName>
        <ecNumber evidence="3">2.7.13.3</ecNumber>
    </recommendedName>
</protein>
<dbReference type="CDD" id="cd00082">
    <property type="entry name" value="HisKA"/>
    <property type="match status" value="1"/>
</dbReference>
<dbReference type="SMART" id="SM00304">
    <property type="entry name" value="HAMP"/>
    <property type="match status" value="1"/>
</dbReference>
<dbReference type="InterPro" id="IPR003661">
    <property type="entry name" value="HisK_dim/P_dom"/>
</dbReference>
<dbReference type="CDD" id="cd16922">
    <property type="entry name" value="HATPase_EvgS-ArcB-TorS-like"/>
    <property type="match status" value="1"/>
</dbReference>
<dbReference type="FunFam" id="3.30.565.10:FF:000006">
    <property type="entry name" value="Sensor histidine kinase WalK"/>
    <property type="match status" value="1"/>
</dbReference>
<dbReference type="FunFam" id="1.10.287.130:FF:000001">
    <property type="entry name" value="Two-component sensor histidine kinase"/>
    <property type="match status" value="1"/>
</dbReference>
<dbReference type="AlphaFoldDB" id="A0AA42BRI5"/>
<dbReference type="EMBL" id="JANCLT010000011">
    <property type="protein sequence ID" value="MCP8970436.1"/>
    <property type="molecule type" value="Genomic_DNA"/>
</dbReference>
<dbReference type="Gene3D" id="6.10.340.10">
    <property type="match status" value="1"/>
</dbReference>
<keyword evidence="7 17" id="KW-0812">Transmembrane</keyword>
<evidence type="ECO:0000256" key="7">
    <source>
        <dbReference type="ARBA" id="ARBA00022692"/>
    </source>
</evidence>
<dbReference type="SUPFAM" id="SSF158472">
    <property type="entry name" value="HAMP domain-like"/>
    <property type="match status" value="1"/>
</dbReference>
<evidence type="ECO:0000313" key="20">
    <source>
        <dbReference type="EMBL" id="MCP8970436.1"/>
    </source>
</evidence>
<dbReference type="InterPro" id="IPR005467">
    <property type="entry name" value="His_kinase_dom"/>
</dbReference>
<evidence type="ECO:0000256" key="9">
    <source>
        <dbReference type="ARBA" id="ARBA00022777"/>
    </source>
</evidence>
<comment type="caution">
    <text evidence="20">The sequence shown here is derived from an EMBL/GenBank/DDBJ whole genome shotgun (WGS) entry which is preliminary data.</text>
</comment>